<dbReference type="RefSeq" id="WP_340290757.1">
    <property type="nucleotide sequence ID" value="NZ_JBBJUP010000010.1"/>
</dbReference>
<keyword evidence="3" id="KW-1185">Reference proteome</keyword>
<organism evidence="2 3">
    <name type="scientific">Pseudonocardia spirodelae</name>
    <dbReference type="NCBI Taxonomy" id="3133431"/>
    <lineage>
        <taxon>Bacteria</taxon>
        <taxon>Bacillati</taxon>
        <taxon>Actinomycetota</taxon>
        <taxon>Actinomycetes</taxon>
        <taxon>Pseudonocardiales</taxon>
        <taxon>Pseudonocardiaceae</taxon>
        <taxon>Pseudonocardia</taxon>
    </lineage>
</organism>
<comment type="caution">
    <text evidence="2">The sequence shown here is derived from an EMBL/GenBank/DDBJ whole genome shotgun (WGS) entry which is preliminary data.</text>
</comment>
<evidence type="ECO:0008006" key="4">
    <source>
        <dbReference type="Google" id="ProtNLM"/>
    </source>
</evidence>
<keyword evidence="1" id="KW-0472">Membrane</keyword>
<feature type="transmembrane region" description="Helical" evidence="1">
    <location>
        <begin position="80"/>
        <end position="100"/>
    </location>
</feature>
<proteinExistence type="predicted"/>
<sequence length="132" mass="13499">MSAQHRHAAPPAPATSPPALALRVLATASVVVLAWQFVTAAGLFSGGDAGPHGTGAIVLHVVAGLTAVAAVWLRATAGGPWWPTVVAVAVFAFTFVQAWFGEIPGLVVHLPGAMALVAGSTWLATWSFLRAR</sequence>
<feature type="transmembrane region" description="Helical" evidence="1">
    <location>
        <begin position="56"/>
        <end position="73"/>
    </location>
</feature>
<evidence type="ECO:0000313" key="2">
    <source>
        <dbReference type="EMBL" id="MEJ8280038.1"/>
    </source>
</evidence>
<evidence type="ECO:0000313" key="3">
    <source>
        <dbReference type="Proteomes" id="UP001364211"/>
    </source>
</evidence>
<dbReference type="Proteomes" id="UP001364211">
    <property type="component" value="Unassembled WGS sequence"/>
</dbReference>
<name>A0ABU8T8T4_9PSEU</name>
<dbReference type="EMBL" id="JBBJUP010000010">
    <property type="protein sequence ID" value="MEJ8280038.1"/>
    <property type="molecule type" value="Genomic_DNA"/>
</dbReference>
<evidence type="ECO:0000256" key="1">
    <source>
        <dbReference type="SAM" id="Phobius"/>
    </source>
</evidence>
<protein>
    <recommendedName>
        <fullName evidence="4">Integral membrane protein</fullName>
    </recommendedName>
</protein>
<accession>A0ABU8T8T4</accession>
<feature type="transmembrane region" description="Helical" evidence="1">
    <location>
        <begin position="106"/>
        <end position="129"/>
    </location>
</feature>
<gene>
    <name evidence="2" type="ORF">WJX68_13920</name>
</gene>
<keyword evidence="1" id="KW-0812">Transmembrane</keyword>
<reference evidence="2 3" key="1">
    <citation type="submission" date="2024-03" db="EMBL/GenBank/DDBJ databases">
        <title>Draft genome sequence of Pseudonocardia sp. DW16-2.</title>
        <authorList>
            <person name="Duangmal K."/>
        </authorList>
    </citation>
    <scope>NUCLEOTIDE SEQUENCE [LARGE SCALE GENOMIC DNA]</scope>
    <source>
        <strain evidence="2 3">DW16-2</strain>
    </source>
</reference>
<keyword evidence="1" id="KW-1133">Transmembrane helix</keyword>
<feature type="transmembrane region" description="Helical" evidence="1">
    <location>
        <begin position="20"/>
        <end position="44"/>
    </location>
</feature>